<accession>A0ABV1HI59</accession>
<dbReference type="Proteomes" id="UP001454489">
    <property type="component" value="Unassembled WGS sequence"/>
</dbReference>
<dbReference type="EMBL" id="JBBMEX010000023">
    <property type="protein sequence ID" value="MEQ2558911.1"/>
    <property type="molecule type" value="Genomic_DNA"/>
</dbReference>
<sequence>TSKKPLNCLSLSSIAPKYRNPALLSILRRNAGSSGKHSTLPITTQSTVSSVISKYFERVFLLKRYSSIKEVNISEIFFVFIIFVP</sequence>
<evidence type="ECO:0000313" key="2">
    <source>
        <dbReference type="Proteomes" id="UP001454489"/>
    </source>
</evidence>
<gene>
    <name evidence="1" type="ORF">WMO43_13780</name>
</gene>
<protein>
    <submittedName>
        <fullName evidence="1">Uncharacterized protein</fullName>
    </submittedName>
</protein>
<comment type="caution">
    <text evidence="1">The sequence shown here is derived from an EMBL/GenBank/DDBJ whole genome shotgun (WGS) entry which is preliminary data.</text>
</comment>
<proteinExistence type="predicted"/>
<name>A0ABV1HI59_9FIRM</name>
<evidence type="ECO:0000313" key="1">
    <source>
        <dbReference type="EMBL" id="MEQ2558911.1"/>
    </source>
</evidence>
<dbReference type="RefSeq" id="WP_434784194.1">
    <property type="nucleotide sequence ID" value="NZ_JBBMEX010000023.1"/>
</dbReference>
<reference evidence="1 2" key="1">
    <citation type="submission" date="2024-03" db="EMBL/GenBank/DDBJ databases">
        <title>Human intestinal bacterial collection.</title>
        <authorList>
            <person name="Pauvert C."/>
            <person name="Hitch T.C.A."/>
            <person name="Clavel T."/>
        </authorList>
    </citation>
    <scope>NUCLEOTIDE SEQUENCE [LARGE SCALE GENOMIC DNA]</scope>
    <source>
        <strain evidence="1 2">CLA-AA-H185</strain>
    </source>
</reference>
<keyword evidence="2" id="KW-1185">Reference proteome</keyword>
<organism evidence="1 2">
    <name type="scientific">Maccoyibacter intestinihominis</name>
    <dbReference type="NCBI Taxonomy" id="3133499"/>
    <lineage>
        <taxon>Bacteria</taxon>
        <taxon>Bacillati</taxon>
        <taxon>Bacillota</taxon>
        <taxon>Clostridia</taxon>
        <taxon>Lachnospirales</taxon>
        <taxon>Lachnospiraceae</taxon>
        <taxon>Maccoyibacter</taxon>
    </lineage>
</organism>
<feature type="non-terminal residue" evidence="1">
    <location>
        <position position="1"/>
    </location>
</feature>